<evidence type="ECO:0000313" key="3">
    <source>
        <dbReference type="Proteomes" id="UP000799118"/>
    </source>
</evidence>
<dbReference type="GO" id="GO:0008237">
    <property type="term" value="F:metallopeptidase activity"/>
    <property type="evidence" value="ECO:0007669"/>
    <property type="project" value="InterPro"/>
</dbReference>
<sequence>MPLQIYPWTLLNTSSPYTSTFISSGTFPRYILRFSLSGLPEKSDMRVELDGEDVGWEPKIGLGVDRWHYDVRLGEGWGGEGIRFLSLGLTGGEHELSFVLLNKDREGEAQLCSAEVLEFGSEDEFVSAPGYYGVFPTYSTTNSTSYRPTNEDCLMRVVTTPNFCSVCLEGLWHALLGEGRVKLIDGLVVVTHDAEGKEVQRIYESDMHDSDSDTDASKEDYQR</sequence>
<keyword evidence="3" id="KW-1185">Reference proteome</keyword>
<organism evidence="2 3">
    <name type="scientific">Gymnopus androsaceus JB14</name>
    <dbReference type="NCBI Taxonomy" id="1447944"/>
    <lineage>
        <taxon>Eukaryota</taxon>
        <taxon>Fungi</taxon>
        <taxon>Dikarya</taxon>
        <taxon>Basidiomycota</taxon>
        <taxon>Agaricomycotina</taxon>
        <taxon>Agaricomycetes</taxon>
        <taxon>Agaricomycetidae</taxon>
        <taxon>Agaricales</taxon>
        <taxon>Marasmiineae</taxon>
        <taxon>Omphalotaceae</taxon>
        <taxon>Gymnopus</taxon>
    </lineage>
</organism>
<protein>
    <submittedName>
        <fullName evidence="2">Uncharacterized protein</fullName>
    </submittedName>
</protein>
<name>A0A6A4HEA5_9AGAR</name>
<dbReference type="InterPro" id="IPR024079">
    <property type="entry name" value="MetalloPept_cat_dom_sf"/>
</dbReference>
<reference evidence="2" key="1">
    <citation type="journal article" date="2019" name="Environ. Microbiol.">
        <title>Fungal ecological strategies reflected in gene transcription - a case study of two litter decomposers.</title>
        <authorList>
            <person name="Barbi F."/>
            <person name="Kohler A."/>
            <person name="Barry K."/>
            <person name="Baskaran P."/>
            <person name="Daum C."/>
            <person name="Fauchery L."/>
            <person name="Ihrmark K."/>
            <person name="Kuo A."/>
            <person name="LaButti K."/>
            <person name="Lipzen A."/>
            <person name="Morin E."/>
            <person name="Grigoriev I.V."/>
            <person name="Henrissat B."/>
            <person name="Lindahl B."/>
            <person name="Martin F."/>
        </authorList>
    </citation>
    <scope>NUCLEOTIDE SEQUENCE</scope>
    <source>
        <strain evidence="2">JB14</strain>
    </source>
</reference>
<dbReference type="OrthoDB" id="2961863at2759"/>
<dbReference type="Gene3D" id="3.40.390.10">
    <property type="entry name" value="Collagenase (Catalytic Domain)"/>
    <property type="match status" value="1"/>
</dbReference>
<evidence type="ECO:0000256" key="1">
    <source>
        <dbReference type="SAM" id="MobiDB-lite"/>
    </source>
</evidence>
<evidence type="ECO:0000313" key="2">
    <source>
        <dbReference type="EMBL" id="KAE9396150.1"/>
    </source>
</evidence>
<dbReference type="EMBL" id="ML769518">
    <property type="protein sequence ID" value="KAE9396150.1"/>
    <property type="molecule type" value="Genomic_DNA"/>
</dbReference>
<dbReference type="AlphaFoldDB" id="A0A6A4HEA5"/>
<dbReference type="Proteomes" id="UP000799118">
    <property type="component" value="Unassembled WGS sequence"/>
</dbReference>
<gene>
    <name evidence="2" type="ORF">BT96DRAFT_119349</name>
</gene>
<feature type="region of interest" description="Disordered" evidence="1">
    <location>
        <begin position="203"/>
        <end position="223"/>
    </location>
</feature>
<proteinExistence type="predicted"/>
<accession>A0A6A4HEA5</accession>